<reference evidence="1" key="1">
    <citation type="journal article" date="2023" name="Mol. Phylogenet. Evol.">
        <title>Genome-scale phylogeny and comparative genomics of the fungal order Sordariales.</title>
        <authorList>
            <person name="Hensen N."/>
            <person name="Bonometti L."/>
            <person name="Westerberg I."/>
            <person name="Brannstrom I.O."/>
            <person name="Guillou S."/>
            <person name="Cros-Aarteil S."/>
            <person name="Calhoun S."/>
            <person name="Haridas S."/>
            <person name="Kuo A."/>
            <person name="Mondo S."/>
            <person name="Pangilinan J."/>
            <person name="Riley R."/>
            <person name="LaButti K."/>
            <person name="Andreopoulos B."/>
            <person name="Lipzen A."/>
            <person name="Chen C."/>
            <person name="Yan M."/>
            <person name="Daum C."/>
            <person name="Ng V."/>
            <person name="Clum A."/>
            <person name="Steindorff A."/>
            <person name="Ohm R.A."/>
            <person name="Martin F."/>
            <person name="Silar P."/>
            <person name="Natvig D.O."/>
            <person name="Lalanne C."/>
            <person name="Gautier V."/>
            <person name="Ament-Velasquez S.L."/>
            <person name="Kruys A."/>
            <person name="Hutchinson M.I."/>
            <person name="Powell A.J."/>
            <person name="Barry K."/>
            <person name="Miller A.N."/>
            <person name="Grigoriev I.V."/>
            <person name="Debuchy R."/>
            <person name="Gladieux P."/>
            <person name="Hiltunen Thoren M."/>
            <person name="Johannesson H."/>
        </authorList>
    </citation>
    <scope>NUCLEOTIDE SEQUENCE</scope>
    <source>
        <strain evidence="1">CBS 315.58</strain>
    </source>
</reference>
<dbReference type="AlphaFoldDB" id="A0AAN6XN49"/>
<proteinExistence type="predicted"/>
<accession>A0AAN6XN49</accession>
<evidence type="ECO:0000313" key="1">
    <source>
        <dbReference type="EMBL" id="KAK4203396.1"/>
    </source>
</evidence>
<evidence type="ECO:0000313" key="2">
    <source>
        <dbReference type="Proteomes" id="UP001303160"/>
    </source>
</evidence>
<comment type="caution">
    <text evidence="1">The sequence shown here is derived from an EMBL/GenBank/DDBJ whole genome shotgun (WGS) entry which is preliminary data.</text>
</comment>
<keyword evidence="2" id="KW-1185">Reference proteome</keyword>
<protein>
    <submittedName>
        <fullName evidence="1">Uncharacterized protein</fullName>
    </submittedName>
</protein>
<gene>
    <name evidence="1" type="ORF">QBC40DRAFT_274703</name>
</gene>
<name>A0AAN6XN49_9PEZI</name>
<dbReference type="Proteomes" id="UP001303160">
    <property type="component" value="Unassembled WGS sequence"/>
</dbReference>
<dbReference type="EMBL" id="MU863889">
    <property type="protein sequence ID" value="KAK4203396.1"/>
    <property type="molecule type" value="Genomic_DNA"/>
</dbReference>
<sequence length="148" mass="17121">MASGKSLKDSITNIRGWHQRITLALDYGGQDVGYLFQRMKWAVEDMEQRFDKYFPPPNIDTEEGRKAEDQLNEFLETWGLSIEDMDTEEFLTSLMHLFNRDIEPKYQLKDLDSQHISPCGVWMMMEALAPIVDKGVSLTQLSRDSALN</sequence>
<reference evidence="1" key="2">
    <citation type="submission" date="2023-05" db="EMBL/GenBank/DDBJ databases">
        <authorList>
            <consortium name="Lawrence Berkeley National Laboratory"/>
            <person name="Steindorff A."/>
            <person name="Hensen N."/>
            <person name="Bonometti L."/>
            <person name="Westerberg I."/>
            <person name="Brannstrom I.O."/>
            <person name="Guillou S."/>
            <person name="Cros-Aarteil S."/>
            <person name="Calhoun S."/>
            <person name="Haridas S."/>
            <person name="Kuo A."/>
            <person name="Mondo S."/>
            <person name="Pangilinan J."/>
            <person name="Riley R."/>
            <person name="Labutti K."/>
            <person name="Andreopoulos B."/>
            <person name="Lipzen A."/>
            <person name="Chen C."/>
            <person name="Yanf M."/>
            <person name="Daum C."/>
            <person name="Ng V."/>
            <person name="Clum A."/>
            <person name="Ohm R."/>
            <person name="Martin F."/>
            <person name="Silar P."/>
            <person name="Natvig D."/>
            <person name="Lalanne C."/>
            <person name="Gautier V."/>
            <person name="Ament-Velasquez S.L."/>
            <person name="Kruys A."/>
            <person name="Hutchinson M.I."/>
            <person name="Powell A.J."/>
            <person name="Barry K."/>
            <person name="Miller A.N."/>
            <person name="Grigoriev I.V."/>
            <person name="Debuchy R."/>
            <person name="Gladieux P."/>
            <person name="Thoren M.H."/>
            <person name="Johannesson H."/>
        </authorList>
    </citation>
    <scope>NUCLEOTIDE SEQUENCE</scope>
    <source>
        <strain evidence="1">CBS 315.58</strain>
    </source>
</reference>
<organism evidence="1 2">
    <name type="scientific">Triangularia verruculosa</name>
    <dbReference type="NCBI Taxonomy" id="2587418"/>
    <lineage>
        <taxon>Eukaryota</taxon>
        <taxon>Fungi</taxon>
        <taxon>Dikarya</taxon>
        <taxon>Ascomycota</taxon>
        <taxon>Pezizomycotina</taxon>
        <taxon>Sordariomycetes</taxon>
        <taxon>Sordariomycetidae</taxon>
        <taxon>Sordariales</taxon>
        <taxon>Podosporaceae</taxon>
        <taxon>Triangularia</taxon>
    </lineage>
</organism>